<gene>
    <name evidence="2" type="ORF">LVIROSA_LOCUS13472</name>
</gene>
<name>A0AAU9MJQ7_9ASTR</name>
<proteinExistence type="predicted"/>
<evidence type="ECO:0000256" key="1">
    <source>
        <dbReference type="SAM" id="MobiDB-lite"/>
    </source>
</evidence>
<dbReference type="AlphaFoldDB" id="A0AAU9MJQ7"/>
<reference evidence="2 3" key="1">
    <citation type="submission" date="2022-01" db="EMBL/GenBank/DDBJ databases">
        <authorList>
            <person name="Xiong W."/>
            <person name="Schranz E."/>
        </authorList>
    </citation>
    <scope>NUCLEOTIDE SEQUENCE [LARGE SCALE GENOMIC DNA]</scope>
</reference>
<feature type="compositionally biased region" description="Low complexity" evidence="1">
    <location>
        <begin position="171"/>
        <end position="182"/>
    </location>
</feature>
<evidence type="ECO:0000313" key="2">
    <source>
        <dbReference type="EMBL" id="CAH1426389.1"/>
    </source>
</evidence>
<comment type="caution">
    <text evidence="2">The sequence shown here is derived from an EMBL/GenBank/DDBJ whole genome shotgun (WGS) entry which is preliminary data.</text>
</comment>
<feature type="region of interest" description="Disordered" evidence="1">
    <location>
        <begin position="162"/>
        <end position="186"/>
    </location>
</feature>
<accession>A0AAU9MJQ7</accession>
<keyword evidence="3" id="KW-1185">Reference proteome</keyword>
<protein>
    <submittedName>
        <fullName evidence="2">Uncharacterized protein</fullName>
    </submittedName>
</protein>
<organism evidence="2 3">
    <name type="scientific">Lactuca virosa</name>
    <dbReference type="NCBI Taxonomy" id="75947"/>
    <lineage>
        <taxon>Eukaryota</taxon>
        <taxon>Viridiplantae</taxon>
        <taxon>Streptophyta</taxon>
        <taxon>Embryophyta</taxon>
        <taxon>Tracheophyta</taxon>
        <taxon>Spermatophyta</taxon>
        <taxon>Magnoliopsida</taxon>
        <taxon>eudicotyledons</taxon>
        <taxon>Gunneridae</taxon>
        <taxon>Pentapetalae</taxon>
        <taxon>asterids</taxon>
        <taxon>campanulids</taxon>
        <taxon>Asterales</taxon>
        <taxon>Asteraceae</taxon>
        <taxon>Cichorioideae</taxon>
        <taxon>Cichorieae</taxon>
        <taxon>Lactucinae</taxon>
        <taxon>Lactuca</taxon>
    </lineage>
</organism>
<evidence type="ECO:0000313" key="3">
    <source>
        <dbReference type="Proteomes" id="UP001157418"/>
    </source>
</evidence>
<dbReference type="EMBL" id="CAKMRJ010002223">
    <property type="protein sequence ID" value="CAH1426389.1"/>
    <property type="molecule type" value="Genomic_DNA"/>
</dbReference>
<sequence length="211" mass="23821">MGGTTSIKIIRKSIHTFLQSYNHFKLHPFLALPFSLSILLLSSISHDFISLQHTIHFRLPSLFDATGIPVSSQFFSSFNLKLSQTITSTILLLPFISKNQQKYELISKKSAKSSMNKFMRSVGINPKLTKLKSKIKRGFELTRKSSYNRVCCGRNRIDQRRLWPESKKNRSPSSSAVEYSPESSRRCPFVSGIGAAGIGYGRNRTTIEAID</sequence>
<dbReference type="Proteomes" id="UP001157418">
    <property type="component" value="Unassembled WGS sequence"/>
</dbReference>